<dbReference type="RefSeq" id="WP_203168444.1">
    <property type="nucleotide sequence ID" value="NZ_JAEVLS010000003.1"/>
</dbReference>
<evidence type="ECO:0000256" key="3">
    <source>
        <dbReference type="ARBA" id="ARBA00022452"/>
    </source>
</evidence>
<evidence type="ECO:0000256" key="6">
    <source>
        <dbReference type="ARBA" id="ARBA00023065"/>
    </source>
</evidence>
<dbReference type="InterPro" id="IPR028974">
    <property type="entry name" value="TSP_type-3_rpt"/>
</dbReference>
<dbReference type="PANTHER" id="PTHR30329:SF21">
    <property type="entry name" value="LIPOPROTEIN YIAD-RELATED"/>
    <property type="match status" value="1"/>
</dbReference>
<dbReference type="PROSITE" id="PS51123">
    <property type="entry name" value="OMPA_2"/>
    <property type="match status" value="1"/>
</dbReference>
<keyword evidence="6" id="KW-0406">Ion transport</keyword>
<keyword evidence="3" id="KW-1134">Transmembrane beta strand</keyword>
<dbReference type="InterPro" id="IPR036737">
    <property type="entry name" value="OmpA-like_sf"/>
</dbReference>
<accession>A0ABS1WZD4</accession>
<feature type="domain" description="OmpA-like" evidence="13">
    <location>
        <begin position="233"/>
        <end position="350"/>
    </location>
</feature>
<dbReference type="Proteomes" id="UP000661077">
    <property type="component" value="Unassembled WGS sequence"/>
</dbReference>
<evidence type="ECO:0000256" key="5">
    <source>
        <dbReference type="ARBA" id="ARBA00022729"/>
    </source>
</evidence>
<sequence>MKNRILFCAISLALASNAPAGEAGRWYVTPQVGGLITDDDRNIEDGDTLVGLSVGKHVSERWSIELNANGAHLDAFDPYAASLDVLRVFRRDESLSPYLTVGAGGVRNDVKMGRDSTDFIAQAGAGLIWKLGENSRGTGSFSLRPEIKARWDDVGRQGHFTDYIATLGFQFAFGGTPPAPAPQPTVQAPPAAPAPAPAPAPAAPADSDDDGVIDSADRCPGTPRGVAVDSSGCPQQGEITLVGVGFETNSDTLTAESRAVLDPVAANLKKYPELQIELQGHTDSVGADKYNLSLSQRRADSVRAYLLSEGVSASQVMARGYGESQPVANNGTPEGRAQNRRVVMKVLRNPGSVEVKGESRN</sequence>
<comment type="subcellular location">
    <subcellularLocation>
        <location evidence="1">Cell outer membrane</location>
        <topology evidence="1">Multi-pass membrane protein</topology>
    </subcellularLocation>
</comment>
<keyword evidence="8 10" id="KW-0472">Membrane</keyword>
<evidence type="ECO:0000313" key="15">
    <source>
        <dbReference type="Proteomes" id="UP000661077"/>
    </source>
</evidence>
<feature type="region of interest" description="Disordered" evidence="11">
    <location>
        <begin position="322"/>
        <end position="341"/>
    </location>
</feature>
<dbReference type="EMBL" id="JAEVLS010000003">
    <property type="protein sequence ID" value="MBM0106338.1"/>
    <property type="molecule type" value="Genomic_DNA"/>
</dbReference>
<dbReference type="InterPro" id="IPR006665">
    <property type="entry name" value="OmpA-like"/>
</dbReference>
<evidence type="ECO:0000259" key="13">
    <source>
        <dbReference type="PROSITE" id="PS51123"/>
    </source>
</evidence>
<dbReference type="Gene3D" id="3.30.1330.60">
    <property type="entry name" value="OmpA-like domain"/>
    <property type="match status" value="1"/>
</dbReference>
<protein>
    <submittedName>
        <fullName evidence="14">OmpA family protein</fullName>
    </submittedName>
</protein>
<gene>
    <name evidence="14" type="ORF">JM946_16510</name>
</gene>
<evidence type="ECO:0000256" key="4">
    <source>
        <dbReference type="ARBA" id="ARBA00022692"/>
    </source>
</evidence>
<dbReference type="InterPro" id="IPR006664">
    <property type="entry name" value="OMP_bac"/>
</dbReference>
<comment type="caution">
    <text evidence="14">The sequence shown here is derived from an EMBL/GenBank/DDBJ whole genome shotgun (WGS) entry which is preliminary data.</text>
</comment>
<name>A0ABS1WZD4_9GAMM</name>
<dbReference type="Pfam" id="PF00691">
    <property type="entry name" value="OmpA"/>
    <property type="match status" value="1"/>
</dbReference>
<keyword evidence="5 12" id="KW-0732">Signal</keyword>
<dbReference type="InterPro" id="IPR050330">
    <property type="entry name" value="Bact_OuterMem_StrucFunc"/>
</dbReference>
<dbReference type="Gene3D" id="2.40.160.20">
    <property type="match status" value="1"/>
</dbReference>
<evidence type="ECO:0000256" key="11">
    <source>
        <dbReference type="SAM" id="MobiDB-lite"/>
    </source>
</evidence>
<keyword evidence="2" id="KW-0813">Transport</keyword>
<feature type="signal peptide" evidence="12">
    <location>
        <begin position="1"/>
        <end position="20"/>
    </location>
</feature>
<organism evidence="14 15">
    <name type="scientific">Steroidobacter gossypii</name>
    <dbReference type="NCBI Taxonomy" id="2805490"/>
    <lineage>
        <taxon>Bacteria</taxon>
        <taxon>Pseudomonadati</taxon>
        <taxon>Pseudomonadota</taxon>
        <taxon>Gammaproteobacteria</taxon>
        <taxon>Steroidobacterales</taxon>
        <taxon>Steroidobacteraceae</taxon>
        <taxon>Steroidobacter</taxon>
    </lineage>
</organism>
<evidence type="ECO:0000256" key="7">
    <source>
        <dbReference type="ARBA" id="ARBA00023114"/>
    </source>
</evidence>
<proteinExistence type="predicted"/>
<evidence type="ECO:0000256" key="1">
    <source>
        <dbReference type="ARBA" id="ARBA00004571"/>
    </source>
</evidence>
<evidence type="ECO:0000256" key="12">
    <source>
        <dbReference type="SAM" id="SignalP"/>
    </source>
</evidence>
<feature type="compositionally biased region" description="Pro residues" evidence="11">
    <location>
        <begin position="190"/>
        <end position="202"/>
    </location>
</feature>
<reference evidence="14 15" key="1">
    <citation type="journal article" date="2021" name="Int. J. Syst. Evol. Microbiol.">
        <title>Steroidobacter gossypii sp. nov., isolated from soil of cotton cropping field.</title>
        <authorList>
            <person name="Huang R."/>
            <person name="Yang S."/>
            <person name="Zhen C."/>
            <person name="Liu W."/>
        </authorList>
    </citation>
    <scope>NUCLEOTIDE SEQUENCE [LARGE SCALE GENOMIC DNA]</scope>
    <source>
        <strain evidence="14 15">S1-65</strain>
    </source>
</reference>
<dbReference type="SUPFAM" id="SSF103647">
    <property type="entry name" value="TSP type-3 repeat"/>
    <property type="match status" value="1"/>
</dbReference>
<dbReference type="SUPFAM" id="SSF103088">
    <property type="entry name" value="OmpA-like"/>
    <property type="match status" value="1"/>
</dbReference>
<evidence type="ECO:0000256" key="2">
    <source>
        <dbReference type="ARBA" id="ARBA00022448"/>
    </source>
</evidence>
<evidence type="ECO:0000256" key="8">
    <source>
        <dbReference type="ARBA" id="ARBA00023136"/>
    </source>
</evidence>
<dbReference type="CDD" id="cd07185">
    <property type="entry name" value="OmpA_C-like"/>
    <property type="match status" value="1"/>
</dbReference>
<feature type="region of interest" description="Disordered" evidence="11">
    <location>
        <begin position="175"/>
        <end position="232"/>
    </location>
</feature>
<dbReference type="InterPro" id="IPR011250">
    <property type="entry name" value="OMP/PagP_B-barrel"/>
</dbReference>
<dbReference type="PRINTS" id="PR01021">
    <property type="entry name" value="OMPADOMAIN"/>
</dbReference>
<feature type="chain" id="PRO_5045362792" evidence="12">
    <location>
        <begin position="21"/>
        <end position="361"/>
    </location>
</feature>
<evidence type="ECO:0000256" key="10">
    <source>
        <dbReference type="PROSITE-ProRule" id="PRU00473"/>
    </source>
</evidence>
<keyword evidence="4" id="KW-0812">Transmembrane</keyword>
<evidence type="ECO:0000256" key="9">
    <source>
        <dbReference type="ARBA" id="ARBA00023237"/>
    </source>
</evidence>
<evidence type="ECO:0000313" key="14">
    <source>
        <dbReference type="EMBL" id="MBM0106338.1"/>
    </source>
</evidence>
<keyword evidence="9" id="KW-0998">Cell outer membrane</keyword>
<keyword evidence="15" id="KW-1185">Reference proteome</keyword>
<dbReference type="InterPro" id="IPR027385">
    <property type="entry name" value="Beta-barrel_OMP"/>
</dbReference>
<dbReference type="Pfam" id="PF13505">
    <property type="entry name" value="OMP_b-brl"/>
    <property type="match status" value="1"/>
</dbReference>
<dbReference type="PANTHER" id="PTHR30329">
    <property type="entry name" value="STATOR ELEMENT OF FLAGELLAR MOTOR COMPLEX"/>
    <property type="match status" value="1"/>
</dbReference>
<dbReference type="SUPFAM" id="SSF56925">
    <property type="entry name" value="OMPA-like"/>
    <property type="match status" value="1"/>
</dbReference>
<keyword evidence="7" id="KW-0626">Porin</keyword>